<dbReference type="EMBL" id="JYDP01003389">
    <property type="protein sequence ID" value="KRY95839.1"/>
    <property type="molecule type" value="Genomic_DNA"/>
</dbReference>
<protein>
    <submittedName>
        <fullName evidence="1">Uncharacterized protein</fullName>
    </submittedName>
</protein>
<reference evidence="1 2" key="1">
    <citation type="submission" date="2015-01" db="EMBL/GenBank/DDBJ databases">
        <title>Evolution of Trichinella species and genotypes.</title>
        <authorList>
            <person name="Korhonen P.K."/>
            <person name="Edoardo P."/>
            <person name="Giuseppe L.R."/>
            <person name="Gasser R.B."/>
        </authorList>
    </citation>
    <scope>NUCLEOTIDE SEQUENCE [LARGE SCALE GENOMIC DNA]</scope>
    <source>
        <strain evidence="1">ISS1029</strain>
    </source>
</reference>
<keyword evidence="2" id="KW-1185">Reference proteome</keyword>
<dbReference type="AlphaFoldDB" id="A0A0V1GCC9"/>
<accession>A0A0V1GCC9</accession>
<sequence>MYKTKSQSCFPSLTESAHKRNRIYLFSSLVLLRAVRDLLRVVRVFTFSLLYSLYL</sequence>
<dbReference type="Proteomes" id="UP000055024">
    <property type="component" value="Unassembled WGS sequence"/>
</dbReference>
<organism evidence="1 2">
    <name type="scientific">Trichinella zimbabwensis</name>
    <dbReference type="NCBI Taxonomy" id="268475"/>
    <lineage>
        <taxon>Eukaryota</taxon>
        <taxon>Metazoa</taxon>
        <taxon>Ecdysozoa</taxon>
        <taxon>Nematoda</taxon>
        <taxon>Enoplea</taxon>
        <taxon>Dorylaimia</taxon>
        <taxon>Trichinellida</taxon>
        <taxon>Trichinellidae</taxon>
        <taxon>Trichinella</taxon>
    </lineage>
</organism>
<name>A0A0V1GCC9_9BILA</name>
<evidence type="ECO:0000313" key="1">
    <source>
        <dbReference type="EMBL" id="KRY95839.1"/>
    </source>
</evidence>
<proteinExistence type="predicted"/>
<comment type="caution">
    <text evidence="1">The sequence shown here is derived from an EMBL/GenBank/DDBJ whole genome shotgun (WGS) entry which is preliminary data.</text>
</comment>
<gene>
    <name evidence="1" type="ORF">T11_7805</name>
</gene>
<evidence type="ECO:0000313" key="2">
    <source>
        <dbReference type="Proteomes" id="UP000055024"/>
    </source>
</evidence>